<comment type="caution">
    <text evidence="1">The sequence shown here is derived from an EMBL/GenBank/DDBJ whole genome shotgun (WGS) entry which is preliminary data.</text>
</comment>
<gene>
    <name evidence="1" type="ORF">P7K49_028973</name>
</gene>
<protein>
    <submittedName>
        <fullName evidence="1">Uncharacterized protein</fullName>
    </submittedName>
</protein>
<evidence type="ECO:0000313" key="2">
    <source>
        <dbReference type="Proteomes" id="UP001266305"/>
    </source>
</evidence>
<accession>A0ABQ9U6R3</accession>
<evidence type="ECO:0000313" key="1">
    <source>
        <dbReference type="EMBL" id="KAK2092445.1"/>
    </source>
</evidence>
<sequence>MIEPCSLDIRSSIESLLDKFLTLPMADEEHVPQFCRSKSHEGAVSWTLPFFCRALYIPPRSPTTDTKNVPVPQSPSQISQIQDLISETMPEGLGMLFSPNTNYKDHKEWHILSDGIKNGTDNSGTSELS</sequence>
<reference evidence="1 2" key="1">
    <citation type="submission" date="2023-05" db="EMBL/GenBank/DDBJ databases">
        <title>B98-5 Cell Line De Novo Hybrid Assembly: An Optical Mapping Approach.</title>
        <authorList>
            <person name="Kananen K."/>
            <person name="Auerbach J.A."/>
            <person name="Kautto E."/>
            <person name="Blachly J.S."/>
        </authorList>
    </citation>
    <scope>NUCLEOTIDE SEQUENCE [LARGE SCALE GENOMIC DNA]</scope>
    <source>
        <strain evidence="1">B95-8</strain>
        <tissue evidence="1">Cell line</tissue>
    </source>
</reference>
<keyword evidence="2" id="KW-1185">Reference proteome</keyword>
<dbReference type="EMBL" id="JASSZA010000015">
    <property type="protein sequence ID" value="KAK2092445.1"/>
    <property type="molecule type" value="Genomic_DNA"/>
</dbReference>
<dbReference type="Proteomes" id="UP001266305">
    <property type="component" value="Unassembled WGS sequence"/>
</dbReference>
<name>A0ABQ9U6R3_SAGOE</name>
<proteinExistence type="predicted"/>
<organism evidence="1 2">
    <name type="scientific">Saguinus oedipus</name>
    <name type="common">Cotton-top tamarin</name>
    <name type="synonym">Oedipomidas oedipus</name>
    <dbReference type="NCBI Taxonomy" id="9490"/>
    <lineage>
        <taxon>Eukaryota</taxon>
        <taxon>Metazoa</taxon>
        <taxon>Chordata</taxon>
        <taxon>Craniata</taxon>
        <taxon>Vertebrata</taxon>
        <taxon>Euteleostomi</taxon>
        <taxon>Mammalia</taxon>
        <taxon>Eutheria</taxon>
        <taxon>Euarchontoglires</taxon>
        <taxon>Primates</taxon>
        <taxon>Haplorrhini</taxon>
        <taxon>Platyrrhini</taxon>
        <taxon>Cebidae</taxon>
        <taxon>Callitrichinae</taxon>
        <taxon>Saguinus</taxon>
    </lineage>
</organism>